<comment type="caution">
    <text evidence="8">The sequence shown here is derived from an EMBL/GenBank/DDBJ whole genome shotgun (WGS) entry which is preliminary data.</text>
</comment>
<accession>A0AAE0P7J9</accession>
<feature type="transmembrane region" description="Helical" evidence="7">
    <location>
        <begin position="151"/>
        <end position="173"/>
    </location>
</feature>
<comment type="similarity">
    <text evidence="3">Belongs to the paxB family.</text>
</comment>
<feature type="transmembrane region" description="Helical" evidence="7">
    <location>
        <begin position="110"/>
        <end position="131"/>
    </location>
</feature>
<comment type="subcellular location">
    <subcellularLocation>
        <location evidence="1">Membrane</location>
        <topology evidence="1">Multi-pass membrane protein</topology>
    </subcellularLocation>
</comment>
<feature type="transmembrane region" description="Helical" evidence="7">
    <location>
        <begin position="18"/>
        <end position="37"/>
    </location>
</feature>
<evidence type="ECO:0000256" key="7">
    <source>
        <dbReference type="SAM" id="Phobius"/>
    </source>
</evidence>
<dbReference type="PANTHER" id="PTHR42038">
    <property type="match status" value="1"/>
</dbReference>
<feature type="transmembrane region" description="Helical" evidence="7">
    <location>
        <begin position="217"/>
        <end position="238"/>
    </location>
</feature>
<dbReference type="InterPro" id="IPR039020">
    <property type="entry name" value="PaxB-like"/>
</dbReference>
<reference evidence="8" key="2">
    <citation type="submission" date="2023-06" db="EMBL/GenBank/DDBJ databases">
        <authorList>
            <consortium name="Lawrence Berkeley National Laboratory"/>
            <person name="Haridas S."/>
            <person name="Hensen N."/>
            <person name="Bonometti L."/>
            <person name="Westerberg I."/>
            <person name="Brannstrom I.O."/>
            <person name="Guillou S."/>
            <person name="Cros-Aarteil S."/>
            <person name="Calhoun S."/>
            <person name="Kuo A."/>
            <person name="Mondo S."/>
            <person name="Pangilinan J."/>
            <person name="Riley R."/>
            <person name="LaButti K."/>
            <person name="Andreopoulos B."/>
            <person name="Lipzen A."/>
            <person name="Chen C."/>
            <person name="Yanf M."/>
            <person name="Daum C."/>
            <person name="Ng V."/>
            <person name="Clum A."/>
            <person name="Steindorff A."/>
            <person name="Ohm R."/>
            <person name="Martin F."/>
            <person name="Silar P."/>
            <person name="Natvig D."/>
            <person name="Lalanne C."/>
            <person name="Gautier V."/>
            <person name="Ament-velasquez S.L."/>
            <person name="Kruys A."/>
            <person name="Hutchinson M.I."/>
            <person name="Powell A.J."/>
            <person name="Barry K."/>
            <person name="Miller A.N."/>
            <person name="Grigoriev I.V."/>
            <person name="Debuchy R."/>
            <person name="Gladieux P."/>
            <person name="Thoren M.H."/>
            <person name="Johannesson H."/>
        </authorList>
    </citation>
    <scope>NUCLEOTIDE SEQUENCE</scope>
    <source>
        <strain evidence="8">CBS 232.78</strain>
    </source>
</reference>
<evidence type="ECO:0000313" key="8">
    <source>
        <dbReference type="EMBL" id="KAK3394796.1"/>
    </source>
</evidence>
<keyword evidence="6 7" id="KW-0472">Membrane</keyword>
<dbReference type="PANTHER" id="PTHR42038:SF2">
    <property type="entry name" value="TERPENE CYCLASE AUSL"/>
    <property type="match status" value="1"/>
</dbReference>
<evidence type="ECO:0000256" key="4">
    <source>
        <dbReference type="ARBA" id="ARBA00022692"/>
    </source>
</evidence>
<evidence type="ECO:0000256" key="2">
    <source>
        <dbReference type="ARBA" id="ARBA00005179"/>
    </source>
</evidence>
<evidence type="ECO:0000256" key="3">
    <source>
        <dbReference type="ARBA" id="ARBA00006757"/>
    </source>
</evidence>
<keyword evidence="4 7" id="KW-0812">Transmembrane</keyword>
<evidence type="ECO:0008006" key="10">
    <source>
        <dbReference type="Google" id="ProtNLM"/>
    </source>
</evidence>
<proteinExistence type="inferred from homology"/>
<dbReference type="GO" id="GO:0016020">
    <property type="term" value="C:membrane"/>
    <property type="evidence" value="ECO:0007669"/>
    <property type="project" value="UniProtKB-SubCell"/>
</dbReference>
<protein>
    <recommendedName>
        <fullName evidence="10">Terpene cyclase</fullName>
    </recommendedName>
</protein>
<comment type="pathway">
    <text evidence="2">Secondary metabolite biosynthesis.</text>
</comment>
<gene>
    <name evidence="8" type="ORF">B0H63DRAFT_58084</name>
</gene>
<keyword evidence="9" id="KW-1185">Reference proteome</keyword>
<dbReference type="GO" id="GO:0016829">
    <property type="term" value="F:lyase activity"/>
    <property type="evidence" value="ECO:0007669"/>
    <property type="project" value="InterPro"/>
</dbReference>
<evidence type="ECO:0000256" key="1">
    <source>
        <dbReference type="ARBA" id="ARBA00004141"/>
    </source>
</evidence>
<feature type="transmembrane region" description="Helical" evidence="7">
    <location>
        <begin position="185"/>
        <end position="205"/>
    </location>
</feature>
<dbReference type="AlphaFoldDB" id="A0AAE0P7J9"/>
<dbReference type="Proteomes" id="UP001285441">
    <property type="component" value="Unassembled WGS sequence"/>
</dbReference>
<reference evidence="8" key="1">
    <citation type="journal article" date="2023" name="Mol. Phylogenet. Evol.">
        <title>Genome-scale phylogeny and comparative genomics of the fungal order Sordariales.</title>
        <authorList>
            <person name="Hensen N."/>
            <person name="Bonometti L."/>
            <person name="Westerberg I."/>
            <person name="Brannstrom I.O."/>
            <person name="Guillou S."/>
            <person name="Cros-Aarteil S."/>
            <person name="Calhoun S."/>
            <person name="Haridas S."/>
            <person name="Kuo A."/>
            <person name="Mondo S."/>
            <person name="Pangilinan J."/>
            <person name="Riley R."/>
            <person name="LaButti K."/>
            <person name="Andreopoulos B."/>
            <person name="Lipzen A."/>
            <person name="Chen C."/>
            <person name="Yan M."/>
            <person name="Daum C."/>
            <person name="Ng V."/>
            <person name="Clum A."/>
            <person name="Steindorff A."/>
            <person name="Ohm R.A."/>
            <person name="Martin F."/>
            <person name="Silar P."/>
            <person name="Natvig D.O."/>
            <person name="Lalanne C."/>
            <person name="Gautier V."/>
            <person name="Ament-Velasquez S.L."/>
            <person name="Kruys A."/>
            <person name="Hutchinson M.I."/>
            <person name="Powell A.J."/>
            <person name="Barry K."/>
            <person name="Miller A.N."/>
            <person name="Grigoriev I.V."/>
            <person name="Debuchy R."/>
            <person name="Gladieux P."/>
            <person name="Hiltunen Thoren M."/>
            <person name="Johannesson H."/>
        </authorList>
    </citation>
    <scope>NUCLEOTIDE SEQUENCE</scope>
    <source>
        <strain evidence="8">CBS 232.78</strain>
    </source>
</reference>
<evidence type="ECO:0000256" key="5">
    <source>
        <dbReference type="ARBA" id="ARBA00022989"/>
    </source>
</evidence>
<sequence>MAFGEIPPPHVSPWFTPVYEATFHFGGLCWTLCYLLIAREGLRTKSYGMPMLALANNFAWEMVYALWVVDSPQEKTAMTIWMLIDMPIIYSTVRHGALEWSHAPAVQRNLTAILLGLTLLFGAAHWSWQSWWISNGIGARDGSGKADLTQMAYWAVSMCQLLVSTTSLAMLAVRQHTKGAGWSIWLLRFLGTLVGLNFNYGWAWYTWPEAHGYFMSAPAIFIWGVTTLCDVLYAIAFYRVRSAETAVSPPRGSNLSKGRSVKKKL</sequence>
<keyword evidence="5 7" id="KW-1133">Transmembrane helix</keyword>
<dbReference type="Pfam" id="PF25129">
    <property type="entry name" value="Pyr4-TMTC"/>
    <property type="match status" value="1"/>
</dbReference>
<name>A0AAE0P7J9_9PEZI</name>
<evidence type="ECO:0000313" key="9">
    <source>
        <dbReference type="Proteomes" id="UP001285441"/>
    </source>
</evidence>
<evidence type="ECO:0000256" key="6">
    <source>
        <dbReference type="ARBA" id="ARBA00023136"/>
    </source>
</evidence>
<dbReference type="EMBL" id="JAULSW010000001">
    <property type="protein sequence ID" value="KAK3394796.1"/>
    <property type="molecule type" value="Genomic_DNA"/>
</dbReference>
<organism evidence="8 9">
    <name type="scientific">Podospora didyma</name>
    <dbReference type="NCBI Taxonomy" id="330526"/>
    <lineage>
        <taxon>Eukaryota</taxon>
        <taxon>Fungi</taxon>
        <taxon>Dikarya</taxon>
        <taxon>Ascomycota</taxon>
        <taxon>Pezizomycotina</taxon>
        <taxon>Sordariomycetes</taxon>
        <taxon>Sordariomycetidae</taxon>
        <taxon>Sordariales</taxon>
        <taxon>Podosporaceae</taxon>
        <taxon>Podospora</taxon>
    </lineage>
</organism>